<gene>
    <name evidence="1" type="ORF">DQ384_16955</name>
</gene>
<dbReference type="Pfam" id="PF07070">
    <property type="entry name" value="Spo0M"/>
    <property type="match status" value="1"/>
</dbReference>
<reference evidence="1 2" key="1">
    <citation type="submission" date="2018-06" db="EMBL/GenBank/DDBJ databases">
        <title>Sphaerisporangium craniellae sp. nov., isolated from a marine sponge in the South China Sea.</title>
        <authorList>
            <person name="Li L."/>
        </authorList>
    </citation>
    <scope>NUCLEOTIDE SEQUENCE [LARGE SCALE GENOMIC DNA]</scope>
    <source>
        <strain evidence="1 2">CCTCC AA 208026</strain>
    </source>
</reference>
<accession>A0A367FHL2</accession>
<dbReference type="InterPro" id="IPR009776">
    <property type="entry name" value="Spore_0_M"/>
</dbReference>
<dbReference type="PANTHER" id="PTHR40053:SF1">
    <property type="entry name" value="SPORULATION-CONTROL PROTEIN SPO0M"/>
    <property type="match status" value="1"/>
</dbReference>
<protein>
    <submittedName>
        <fullName evidence="1">Sporulation protein</fullName>
    </submittedName>
</protein>
<dbReference type="EMBL" id="QOIL01000009">
    <property type="protein sequence ID" value="RCG29863.1"/>
    <property type="molecule type" value="Genomic_DNA"/>
</dbReference>
<dbReference type="AlphaFoldDB" id="A0A367FHL2"/>
<organism evidence="1 2">
    <name type="scientific">Sphaerisporangium album</name>
    <dbReference type="NCBI Taxonomy" id="509200"/>
    <lineage>
        <taxon>Bacteria</taxon>
        <taxon>Bacillati</taxon>
        <taxon>Actinomycetota</taxon>
        <taxon>Actinomycetes</taxon>
        <taxon>Streptosporangiales</taxon>
        <taxon>Streptosporangiaceae</taxon>
        <taxon>Sphaerisporangium</taxon>
    </lineage>
</organism>
<keyword evidence="2" id="KW-1185">Reference proteome</keyword>
<comment type="caution">
    <text evidence="1">The sequence shown here is derived from an EMBL/GenBank/DDBJ whole genome shotgun (WGS) entry which is preliminary data.</text>
</comment>
<name>A0A367FHL2_9ACTN</name>
<evidence type="ECO:0000313" key="2">
    <source>
        <dbReference type="Proteomes" id="UP000253094"/>
    </source>
</evidence>
<dbReference type="PANTHER" id="PTHR40053">
    <property type="entry name" value="SPORULATION-CONTROL PROTEIN SPO0M"/>
    <property type="match status" value="1"/>
</dbReference>
<dbReference type="OrthoDB" id="3431481at2"/>
<proteinExistence type="predicted"/>
<sequence>MVFKRILGAFGVGAPSVDTVLSGPRVEPGGVLAGDVRLKGGDFDAHIEHITLGLVAHAQVVPEDDVPRPDDDEFLRVQVSGPFTLRAGEELAVPFEIEMPWESPISEVRGGRLAEMALGVRTELAIAKAVDKGDLDPLAVEPLPSQMRVLEALLSLGFQVQAAELELGYNFGVSQELPFYQVIAFAPPPRLAEVVDEVDLTFVADPAGLLIILDAVEHVAGQLPADAGARFQVGHEEALGTDWDAELGRWLAGLTGHGAAQGAI</sequence>
<evidence type="ECO:0000313" key="1">
    <source>
        <dbReference type="EMBL" id="RCG29863.1"/>
    </source>
</evidence>
<dbReference type="Proteomes" id="UP000253094">
    <property type="component" value="Unassembled WGS sequence"/>
</dbReference>